<comment type="subcellular location">
    <subcellularLocation>
        <location evidence="1 11">Nucleus</location>
    </subcellularLocation>
</comment>
<evidence type="ECO:0000256" key="12">
    <source>
        <dbReference type="SAM" id="MobiDB-lite"/>
    </source>
</evidence>
<dbReference type="InterPro" id="IPR019786">
    <property type="entry name" value="Zinc_finger_PHD-type_CS"/>
</dbReference>
<evidence type="ECO:0000259" key="13">
    <source>
        <dbReference type="PROSITE" id="PS50016"/>
    </source>
</evidence>
<dbReference type="AlphaFoldDB" id="A0A286UT76"/>
<dbReference type="PANTHER" id="PTHR10333">
    <property type="entry name" value="INHIBITOR OF GROWTH PROTEIN"/>
    <property type="match status" value="1"/>
</dbReference>
<feature type="compositionally biased region" description="Basic and acidic residues" evidence="12">
    <location>
        <begin position="301"/>
        <end position="312"/>
    </location>
</feature>
<feature type="compositionally biased region" description="Polar residues" evidence="12">
    <location>
        <begin position="243"/>
        <end position="260"/>
    </location>
</feature>
<evidence type="ECO:0000256" key="7">
    <source>
        <dbReference type="ARBA" id="ARBA00023242"/>
    </source>
</evidence>
<feature type="site" description="Histone H3K4me3 binding" evidence="8">
    <location>
        <position position="392"/>
    </location>
</feature>
<dbReference type="GO" id="GO:0000785">
    <property type="term" value="C:chromatin"/>
    <property type="evidence" value="ECO:0007669"/>
    <property type="project" value="UniProtKB-ARBA"/>
</dbReference>
<feature type="binding site" evidence="9">
    <location>
        <position position="380"/>
    </location>
    <ligand>
        <name>Zn(2+)</name>
        <dbReference type="ChEBI" id="CHEBI:29105"/>
        <label>1</label>
    </ligand>
</feature>
<keyword evidence="6 11" id="KW-0156">Chromatin regulator</keyword>
<dbReference type="GO" id="GO:0006325">
    <property type="term" value="P:chromatin organization"/>
    <property type="evidence" value="ECO:0007669"/>
    <property type="project" value="UniProtKB-KW"/>
</dbReference>
<evidence type="ECO:0000313" key="14">
    <source>
        <dbReference type="EMBL" id="PAV22816.1"/>
    </source>
</evidence>
<feature type="site" description="Histone H3K4me3 binding" evidence="8">
    <location>
        <position position="377"/>
    </location>
</feature>
<feature type="site" description="Histone H3K4me3 binding" evidence="8">
    <location>
        <position position="388"/>
    </location>
</feature>
<comment type="caution">
    <text evidence="14">The sequence shown here is derived from an EMBL/GenBank/DDBJ whole genome shotgun (WGS) entry which is preliminary data.</text>
</comment>
<proteinExistence type="inferred from homology"/>
<comment type="domain">
    <text evidence="11">The PHD-type zinc finger mediates the binding to H3K4me3.</text>
</comment>
<feature type="compositionally biased region" description="Basic residues" evidence="12">
    <location>
        <begin position="426"/>
        <end position="437"/>
    </location>
</feature>
<dbReference type="InterPro" id="IPR019787">
    <property type="entry name" value="Znf_PHD-finger"/>
</dbReference>
<name>A0A286UT76_9AGAM</name>
<dbReference type="InterPro" id="IPR001965">
    <property type="entry name" value="Znf_PHD"/>
</dbReference>
<keyword evidence="5 9" id="KW-0862">Zinc</keyword>
<feature type="region of interest" description="Disordered" evidence="12">
    <location>
        <begin position="287"/>
        <end position="363"/>
    </location>
</feature>
<dbReference type="SMART" id="SM00249">
    <property type="entry name" value="PHD"/>
    <property type="match status" value="1"/>
</dbReference>
<evidence type="ECO:0000256" key="8">
    <source>
        <dbReference type="PIRSR" id="PIRSR628651-50"/>
    </source>
</evidence>
<feature type="compositionally biased region" description="Polar residues" evidence="12">
    <location>
        <begin position="316"/>
        <end position="328"/>
    </location>
</feature>
<dbReference type="Pfam" id="PF23011">
    <property type="entry name" value="PHD-1st_NSD"/>
    <property type="match status" value="1"/>
</dbReference>
<reference evidence="14 15" key="1">
    <citation type="journal article" date="2017" name="Mol. Ecol.">
        <title>Comparative and population genomic landscape of Phellinus noxius: A hypervariable fungus causing root rot in trees.</title>
        <authorList>
            <person name="Chung C.L."/>
            <person name="Lee T.J."/>
            <person name="Akiba M."/>
            <person name="Lee H.H."/>
            <person name="Kuo T.H."/>
            <person name="Liu D."/>
            <person name="Ke H.M."/>
            <person name="Yokoi T."/>
            <person name="Roa M.B."/>
            <person name="Lu M.J."/>
            <person name="Chang Y.Y."/>
            <person name="Ann P.J."/>
            <person name="Tsai J.N."/>
            <person name="Chen C.Y."/>
            <person name="Tzean S.S."/>
            <person name="Ota Y."/>
            <person name="Hattori T."/>
            <person name="Sahashi N."/>
            <person name="Liou R.F."/>
            <person name="Kikuchi T."/>
            <person name="Tsai I.J."/>
        </authorList>
    </citation>
    <scope>NUCLEOTIDE SEQUENCE [LARGE SCALE GENOMIC DNA]</scope>
    <source>
        <strain evidence="14 15">FFPRI411160</strain>
    </source>
</reference>
<organism evidence="14 15">
    <name type="scientific">Pyrrhoderma noxium</name>
    <dbReference type="NCBI Taxonomy" id="2282107"/>
    <lineage>
        <taxon>Eukaryota</taxon>
        <taxon>Fungi</taxon>
        <taxon>Dikarya</taxon>
        <taxon>Basidiomycota</taxon>
        <taxon>Agaricomycotina</taxon>
        <taxon>Agaricomycetes</taxon>
        <taxon>Hymenochaetales</taxon>
        <taxon>Hymenochaetaceae</taxon>
        <taxon>Pyrrhoderma</taxon>
    </lineage>
</organism>
<evidence type="ECO:0000256" key="4">
    <source>
        <dbReference type="ARBA" id="ARBA00022771"/>
    </source>
</evidence>
<evidence type="ECO:0000256" key="11">
    <source>
        <dbReference type="RuleBase" id="RU361213"/>
    </source>
</evidence>
<feature type="binding site" evidence="9">
    <location>
        <position position="402"/>
    </location>
    <ligand>
        <name>Zn(2+)</name>
        <dbReference type="ChEBI" id="CHEBI:29105"/>
        <label>1</label>
    </ligand>
</feature>
<evidence type="ECO:0000256" key="5">
    <source>
        <dbReference type="ARBA" id="ARBA00022833"/>
    </source>
</evidence>
<dbReference type="InterPro" id="IPR013083">
    <property type="entry name" value="Znf_RING/FYVE/PHD"/>
</dbReference>
<protein>
    <recommendedName>
        <fullName evidence="11">Chromatin modification-related protein</fullName>
    </recommendedName>
</protein>
<dbReference type="InterPro" id="IPR059153">
    <property type="entry name" value="NSD_PHD-1st"/>
</dbReference>
<evidence type="ECO:0000256" key="1">
    <source>
        <dbReference type="ARBA" id="ARBA00004123"/>
    </source>
</evidence>
<evidence type="ECO:0000256" key="6">
    <source>
        <dbReference type="ARBA" id="ARBA00022853"/>
    </source>
</evidence>
<feature type="region of interest" description="Disordered" evidence="12">
    <location>
        <begin position="155"/>
        <end position="274"/>
    </location>
</feature>
<accession>A0A286UT76</accession>
<dbReference type="InterPro" id="IPR028651">
    <property type="entry name" value="ING_fam"/>
</dbReference>
<dbReference type="InterPro" id="IPR011011">
    <property type="entry name" value="Znf_FYVE_PHD"/>
</dbReference>
<evidence type="ECO:0000313" key="15">
    <source>
        <dbReference type="Proteomes" id="UP000217199"/>
    </source>
</evidence>
<dbReference type="EMBL" id="NBII01000002">
    <property type="protein sequence ID" value="PAV22816.1"/>
    <property type="molecule type" value="Genomic_DNA"/>
</dbReference>
<dbReference type="GO" id="GO:0006355">
    <property type="term" value="P:regulation of DNA-templated transcription"/>
    <property type="evidence" value="ECO:0007669"/>
    <property type="project" value="TreeGrafter"/>
</dbReference>
<feature type="compositionally biased region" description="Low complexity" evidence="12">
    <location>
        <begin position="330"/>
        <end position="361"/>
    </location>
</feature>
<dbReference type="SUPFAM" id="SSF57903">
    <property type="entry name" value="FYVE/PHD zinc finger"/>
    <property type="match status" value="1"/>
</dbReference>
<comment type="function">
    <text evidence="11">Component of an histone acetyltransferase complex.</text>
</comment>
<dbReference type="PROSITE" id="PS50016">
    <property type="entry name" value="ZF_PHD_2"/>
    <property type="match status" value="1"/>
</dbReference>
<dbReference type="Pfam" id="PF12998">
    <property type="entry name" value="ING"/>
    <property type="match status" value="1"/>
</dbReference>
<dbReference type="GO" id="GO:0005634">
    <property type="term" value="C:nucleus"/>
    <property type="evidence" value="ECO:0007669"/>
    <property type="project" value="UniProtKB-SubCell"/>
</dbReference>
<gene>
    <name evidence="14" type="ORF">PNOK_0277300</name>
</gene>
<dbReference type="CDD" id="cd16859">
    <property type="entry name" value="ING_ING4_5"/>
    <property type="match status" value="1"/>
</dbReference>
<comment type="subunit">
    <text evidence="11">Component of an histone acetyltransferase complex. Interacts with H3K4me3 and to a lesser extent with H3K4me2.</text>
</comment>
<dbReference type="Proteomes" id="UP000217199">
    <property type="component" value="Unassembled WGS sequence"/>
</dbReference>
<dbReference type="STRING" id="2282107.A0A286UT76"/>
<evidence type="ECO:0000256" key="2">
    <source>
        <dbReference type="ARBA" id="ARBA00010210"/>
    </source>
</evidence>
<keyword evidence="3 9" id="KW-0479">Metal-binding</keyword>
<keyword evidence="7 11" id="KW-0539">Nucleus</keyword>
<dbReference type="SMART" id="SM01408">
    <property type="entry name" value="ING"/>
    <property type="match status" value="1"/>
</dbReference>
<feature type="compositionally biased region" description="Basic and acidic residues" evidence="12">
    <location>
        <begin position="201"/>
        <end position="211"/>
    </location>
</feature>
<feature type="domain" description="PHD-type" evidence="13">
    <location>
        <begin position="375"/>
        <end position="424"/>
    </location>
</feature>
<evidence type="ECO:0000256" key="10">
    <source>
        <dbReference type="PROSITE-ProRule" id="PRU00146"/>
    </source>
</evidence>
<dbReference type="Gene3D" id="6.10.140.1740">
    <property type="match status" value="1"/>
</dbReference>
<dbReference type="GO" id="GO:0008270">
    <property type="term" value="F:zinc ion binding"/>
    <property type="evidence" value="ECO:0007669"/>
    <property type="project" value="UniProtKB-KW"/>
</dbReference>
<feature type="region of interest" description="Disordered" evidence="12">
    <location>
        <begin position="426"/>
        <end position="446"/>
    </location>
</feature>
<feature type="binding site" evidence="9">
    <location>
        <position position="405"/>
    </location>
    <ligand>
        <name>Zn(2+)</name>
        <dbReference type="ChEBI" id="CHEBI:29105"/>
        <label>1</label>
    </ligand>
</feature>
<dbReference type="InParanoid" id="A0A286UT76"/>
<feature type="binding site" evidence="9">
    <location>
        <position position="396"/>
    </location>
    <ligand>
        <name>Zn(2+)</name>
        <dbReference type="ChEBI" id="CHEBI:29105"/>
        <label>2</label>
    </ligand>
</feature>
<dbReference type="Gene3D" id="3.30.40.10">
    <property type="entry name" value="Zinc/RING finger domain, C3HC4 (zinc finger)"/>
    <property type="match status" value="1"/>
</dbReference>
<feature type="binding site" evidence="9">
    <location>
        <position position="378"/>
    </location>
    <ligand>
        <name>Zn(2+)</name>
        <dbReference type="ChEBI" id="CHEBI:29105"/>
        <label>1</label>
    </ligand>
</feature>
<evidence type="ECO:0000256" key="3">
    <source>
        <dbReference type="ARBA" id="ARBA00022723"/>
    </source>
</evidence>
<keyword evidence="4 10" id="KW-0863">Zinc-finger</keyword>
<dbReference type="CDD" id="cd15505">
    <property type="entry name" value="PHD_ING"/>
    <property type="match status" value="1"/>
</dbReference>
<dbReference type="OrthoDB" id="2505961at2759"/>
<keyword evidence="15" id="KW-1185">Reference proteome</keyword>
<feature type="binding site" evidence="9">
    <location>
        <position position="421"/>
    </location>
    <ligand>
        <name>Zn(2+)</name>
        <dbReference type="ChEBI" id="CHEBI:29105"/>
        <label>2</label>
    </ligand>
</feature>
<feature type="binding site" evidence="9">
    <location>
        <position position="391"/>
    </location>
    <ligand>
        <name>Zn(2+)</name>
        <dbReference type="ChEBI" id="CHEBI:29105"/>
        <label>2</label>
    </ligand>
</feature>
<feature type="binding site" evidence="9">
    <location>
        <position position="418"/>
    </location>
    <ligand>
        <name>Zn(2+)</name>
        <dbReference type="ChEBI" id="CHEBI:29105"/>
        <label>2</label>
    </ligand>
</feature>
<comment type="similarity">
    <text evidence="2 11">Belongs to the ING family.</text>
</comment>
<dbReference type="InterPro" id="IPR024610">
    <property type="entry name" value="ING_N_histone-binding"/>
</dbReference>
<feature type="site" description="Histone H3K4me3 binding" evidence="8">
    <location>
        <position position="400"/>
    </location>
</feature>
<evidence type="ECO:0000256" key="9">
    <source>
        <dbReference type="PIRSR" id="PIRSR628651-51"/>
    </source>
</evidence>
<dbReference type="PROSITE" id="PS01359">
    <property type="entry name" value="ZF_PHD_1"/>
    <property type="match status" value="1"/>
</dbReference>
<dbReference type="PANTHER" id="PTHR10333:SF42">
    <property type="entry name" value="INHIBITOR OF GROWTH PROTEIN 5"/>
    <property type="match status" value="1"/>
</dbReference>
<sequence length="446" mass="48252">MPPPPPPRQITAVKSNQSTSTPYSIELLTEYAHTLDSMPIDLSRIFADLRELDAVLTSTVASVTEKVYQLVELIETKSASPEQRLWLLGEIAEEASRVRPGADDKIRIATQAADNLHFQRQHLTSLATHLPEFEPAMLVPKTRYPHVSARANLPPHIYETGRRRRPPQNANTWMGANESPAKKRRVVQEEDLDYGVVGKSPRKDKTGEGSRSRGGPRAKKTERNPSPDSVRSAASPMPPATNHRGNSSSATASQKNAASSSKRRANPSGHGEGSLLESVLSRKDNHLLAPSSSTSHPSLVDGHDNKRDKDYWVDGQTDTPANGSNKARGSSANNNNHASAMEDSPAPATGAVTGTPATAAGDLDPEIEADADDGRVYCICDGHSYGEMIGCDQPGCKREWFHLMCVGLSEAPKGVWYCEECTATRKKNARNGKKRSGGGRNGRNGS</sequence>